<name>A0A2P2E4H3_9LEPT</name>
<evidence type="ECO:0000313" key="2">
    <source>
        <dbReference type="EMBL" id="GBF51788.1"/>
    </source>
</evidence>
<dbReference type="EMBL" id="BFBB01000008">
    <property type="protein sequence ID" value="GBF51788.1"/>
    <property type="molecule type" value="Genomic_DNA"/>
</dbReference>
<comment type="caution">
    <text evidence="2">The sequence shown here is derived from an EMBL/GenBank/DDBJ whole genome shotgun (WGS) entry which is preliminary data.</text>
</comment>
<feature type="chain" id="PRO_5015175963" evidence="1">
    <location>
        <begin position="20"/>
        <end position="163"/>
    </location>
</feature>
<gene>
    <name evidence="2" type="ORF">LPTSP4_33260</name>
</gene>
<dbReference type="PROSITE" id="PS51257">
    <property type="entry name" value="PROKAR_LIPOPROTEIN"/>
    <property type="match status" value="1"/>
</dbReference>
<evidence type="ECO:0000256" key="1">
    <source>
        <dbReference type="SAM" id="SignalP"/>
    </source>
</evidence>
<sequence length="163" mass="17554">MKLNSMKKLTILLFISTMAMITVSCKTEDNSDRGLNTALLYLVNDRNTPDPDQVVCLQAYSLANSCVSGSLQLFNAGVGCSRATIGAVDPTKGTTSEQMAALRECVRAAVNDPIQPCNMPQFSYPTAGQVVTNYIKAKCSVAEYTIAPATVKTKNDITSLLKY</sequence>
<dbReference type="AlphaFoldDB" id="A0A2P2E4H3"/>
<protein>
    <submittedName>
        <fullName evidence="2">Putative lipoprotein</fullName>
    </submittedName>
</protein>
<dbReference type="RefSeq" id="WP_108978087.1">
    <property type="nucleotide sequence ID" value="NZ_BFBB01000008.1"/>
</dbReference>
<reference evidence="2 3" key="1">
    <citation type="submission" date="2018-02" db="EMBL/GenBank/DDBJ databases">
        <title>Novel Leptospira species isolated from soil and water in Japan.</title>
        <authorList>
            <person name="Nakao R."/>
            <person name="Masuzawa T."/>
        </authorList>
    </citation>
    <scope>NUCLEOTIDE SEQUENCE [LARGE SCALE GENOMIC DNA]</scope>
    <source>
        <strain evidence="2 3">YH101</strain>
    </source>
</reference>
<feature type="signal peptide" evidence="1">
    <location>
        <begin position="1"/>
        <end position="19"/>
    </location>
</feature>
<keyword evidence="1" id="KW-0732">Signal</keyword>
<keyword evidence="3" id="KW-1185">Reference proteome</keyword>
<keyword evidence="2" id="KW-0449">Lipoprotein</keyword>
<dbReference type="Proteomes" id="UP000245133">
    <property type="component" value="Unassembled WGS sequence"/>
</dbReference>
<organism evidence="2 3">
    <name type="scientific">Leptospira ryugenii</name>
    <dbReference type="NCBI Taxonomy" id="1917863"/>
    <lineage>
        <taxon>Bacteria</taxon>
        <taxon>Pseudomonadati</taxon>
        <taxon>Spirochaetota</taxon>
        <taxon>Spirochaetia</taxon>
        <taxon>Leptospirales</taxon>
        <taxon>Leptospiraceae</taxon>
        <taxon>Leptospira</taxon>
    </lineage>
</organism>
<accession>A0A2P2E4H3</accession>
<proteinExistence type="predicted"/>
<evidence type="ECO:0000313" key="3">
    <source>
        <dbReference type="Proteomes" id="UP000245133"/>
    </source>
</evidence>
<dbReference type="OrthoDB" id="331300at2"/>